<dbReference type="HOGENOM" id="CLU_483479_0_0_1"/>
<protein>
    <submittedName>
        <fullName evidence="1">Uncharacterized protein</fullName>
    </submittedName>
</protein>
<organism evidence="1 2">
    <name type="scientific">Ostreococcus lucimarinus (strain CCE9901)</name>
    <dbReference type="NCBI Taxonomy" id="436017"/>
    <lineage>
        <taxon>Eukaryota</taxon>
        <taxon>Viridiplantae</taxon>
        <taxon>Chlorophyta</taxon>
        <taxon>Mamiellophyceae</taxon>
        <taxon>Mamiellales</taxon>
        <taxon>Bathycoccaceae</taxon>
        <taxon>Ostreococcus</taxon>
    </lineage>
</organism>
<dbReference type="EMBL" id="CP000581">
    <property type="protein sequence ID" value="ABO94134.1"/>
    <property type="molecule type" value="Genomic_DNA"/>
</dbReference>
<evidence type="ECO:0000313" key="1">
    <source>
        <dbReference type="EMBL" id="ABO94134.1"/>
    </source>
</evidence>
<dbReference type="KEGG" id="olu:OSTLU_28901"/>
<dbReference type="GeneID" id="4999975"/>
<gene>
    <name evidence="1" type="ORF">OSTLU_28901</name>
</gene>
<evidence type="ECO:0000313" key="2">
    <source>
        <dbReference type="Proteomes" id="UP000001568"/>
    </source>
</evidence>
<dbReference type="eggNOG" id="ENOG502SDYU">
    <property type="taxonomic scope" value="Eukaryota"/>
</dbReference>
<accession>A4RR60</accession>
<dbReference type="PANTHER" id="PTHR21530:SF7">
    <property type="entry name" value="TRAB DOMAIN-CONTAINING PROTEIN"/>
    <property type="match status" value="1"/>
</dbReference>
<reference evidence="1 2" key="1">
    <citation type="journal article" date="2007" name="Proc. Natl. Acad. Sci. U.S.A.">
        <title>The tiny eukaryote Ostreococcus provides genomic insights into the paradox of plankton speciation.</title>
        <authorList>
            <person name="Palenik B."/>
            <person name="Grimwood J."/>
            <person name="Aerts A."/>
            <person name="Rouze P."/>
            <person name="Salamov A."/>
            <person name="Putnam N."/>
            <person name="Dupont C."/>
            <person name="Jorgensen R."/>
            <person name="Derelle E."/>
            <person name="Rombauts S."/>
            <person name="Zhou K."/>
            <person name="Otillar R."/>
            <person name="Merchant S.S."/>
            <person name="Podell S."/>
            <person name="Gaasterland T."/>
            <person name="Napoli C."/>
            <person name="Gendler K."/>
            <person name="Manuell A."/>
            <person name="Tai V."/>
            <person name="Vallon O."/>
            <person name="Piganeau G."/>
            <person name="Jancek S."/>
            <person name="Heijde M."/>
            <person name="Jabbari K."/>
            <person name="Bowler C."/>
            <person name="Lohr M."/>
            <person name="Robbens S."/>
            <person name="Werner G."/>
            <person name="Dubchak I."/>
            <person name="Pazour G.J."/>
            <person name="Ren Q."/>
            <person name="Paulsen I."/>
            <person name="Delwiche C."/>
            <person name="Schmutz J."/>
            <person name="Rokhsar D."/>
            <person name="Van de Peer Y."/>
            <person name="Moreau H."/>
            <person name="Grigoriev I.V."/>
        </authorList>
    </citation>
    <scope>NUCLEOTIDE SEQUENCE [LARGE SCALE GENOMIC DNA]</scope>
    <source>
        <strain evidence="1 2">CCE9901</strain>
    </source>
</reference>
<dbReference type="RefSeq" id="XP_001415842.1">
    <property type="nucleotide sequence ID" value="XM_001415805.1"/>
</dbReference>
<dbReference type="OrthoDB" id="48306at2759"/>
<dbReference type="Proteomes" id="UP000001568">
    <property type="component" value="Chromosome 1"/>
</dbReference>
<name>A4RR60_OSTLU</name>
<dbReference type="OMA" id="WFERIDV"/>
<proteinExistence type="predicted"/>
<keyword evidence="2" id="KW-1185">Reference proteome</keyword>
<sequence>MNTVHRTCLGASALSASPERKCLGLSKARKGRRRVERRLARVSRCAHAQHGDASHVKVSREPDAIPTVVLERPKTSHTAGVKVILLPTAHVSERSALDADEVIRTNKPDAVLLEVCDERVDGIIDRMKGVENDDVVVPGAVHIVGMPAGVLPGGVDEVVLLSRLRTKVGKGVSLEDLKSDAELLLRTGLFESVIVRGRAEDEHGARTVVWKEGKVTLVVSVAEIVFTVHPMGAELTSDIRFKWNVYENFVSATSDAAAEVEVMRRAGELVKVSDCASGQGKMSAWQTAALCASLVIAVQERLQSGYTVALDVSDGECITLDVVPDVALSTDRWFERIDVSLQDVLSISFIGEAARAGAGANKSSPLTVKIMNGMMTLAESIISNKLDAQDGGEIIAGLSAAFESRTSRVYLADSEVSKTMRSLEEKLHEHVPGMKRSLARYILGSIRSLITSAFKTRKQLTTAIETERLTLMRSGEVSMPPHMREVFIDERDSVLFDCLWSVIEGKPTDRPGFYHSASSTFEYARRVPALDLPADGVSITVVFVLGAAHVPGIVHRWNEACSRD</sequence>
<dbReference type="PANTHER" id="PTHR21530">
    <property type="entry name" value="PHEROMONE SHUTDOWN PROTEIN"/>
    <property type="match status" value="1"/>
</dbReference>
<dbReference type="AlphaFoldDB" id="A4RR60"/>
<dbReference type="InterPro" id="IPR046345">
    <property type="entry name" value="TraB_PrgY-like"/>
</dbReference>
<dbReference type="Gramene" id="ABO94134">
    <property type="protein sequence ID" value="ABO94134"/>
    <property type="gene ID" value="OSTLU_28901"/>
</dbReference>